<feature type="coiled-coil region" evidence="1">
    <location>
        <begin position="21"/>
        <end position="59"/>
    </location>
</feature>
<dbReference type="SMART" id="SM00225">
    <property type="entry name" value="BTB"/>
    <property type="match status" value="1"/>
</dbReference>
<dbReference type="InterPro" id="IPR000210">
    <property type="entry name" value="BTB/POZ_dom"/>
</dbReference>
<dbReference type="Pfam" id="PF00917">
    <property type="entry name" value="MATH"/>
    <property type="match status" value="1"/>
</dbReference>
<evidence type="ECO:0000259" key="2">
    <source>
        <dbReference type="PROSITE" id="PS50097"/>
    </source>
</evidence>
<dbReference type="SMART" id="SM00061">
    <property type="entry name" value="MATH"/>
    <property type="match status" value="1"/>
</dbReference>
<feature type="domain" description="MATH" evidence="3">
    <location>
        <begin position="89"/>
        <end position="205"/>
    </location>
</feature>
<keyword evidence="1" id="KW-0175">Coiled coil</keyword>
<evidence type="ECO:0000313" key="5">
    <source>
        <dbReference type="Proteomes" id="UP000230233"/>
    </source>
</evidence>
<organism evidence="4 5">
    <name type="scientific">Caenorhabditis nigoni</name>
    <dbReference type="NCBI Taxonomy" id="1611254"/>
    <lineage>
        <taxon>Eukaryota</taxon>
        <taxon>Metazoa</taxon>
        <taxon>Ecdysozoa</taxon>
        <taxon>Nematoda</taxon>
        <taxon>Chromadorea</taxon>
        <taxon>Rhabditida</taxon>
        <taxon>Rhabditina</taxon>
        <taxon>Rhabditomorpha</taxon>
        <taxon>Rhabditoidea</taxon>
        <taxon>Rhabditidae</taxon>
        <taxon>Peloderinae</taxon>
        <taxon>Caenorhabditis</taxon>
    </lineage>
</organism>
<dbReference type="CDD" id="cd18186">
    <property type="entry name" value="BTB_POZ_ZBTB_KLHL-like"/>
    <property type="match status" value="1"/>
</dbReference>
<name>A0A2G5VB03_9PELO</name>
<reference evidence="5" key="1">
    <citation type="submission" date="2017-10" db="EMBL/GenBank/DDBJ databases">
        <title>Rapid genome shrinkage in a self-fertile nematode reveals novel sperm competition proteins.</title>
        <authorList>
            <person name="Yin D."/>
            <person name="Schwarz E.M."/>
            <person name="Thomas C.G."/>
            <person name="Felde R.L."/>
            <person name="Korf I.F."/>
            <person name="Cutter A.D."/>
            <person name="Schartner C.M."/>
            <person name="Ralston E.J."/>
            <person name="Meyer B.J."/>
            <person name="Haag E.S."/>
        </authorList>
    </citation>
    <scope>NUCLEOTIDE SEQUENCE [LARGE SCALE GENOMIC DNA]</scope>
    <source>
        <strain evidence="5">JU1422</strain>
    </source>
</reference>
<dbReference type="PANTHER" id="PTHR22743:SF165">
    <property type="entry name" value="BTB AND MATH DOMAIN CONTAINING-RELATED"/>
    <property type="match status" value="1"/>
</dbReference>
<dbReference type="Pfam" id="PF00651">
    <property type="entry name" value="BTB"/>
    <property type="match status" value="1"/>
</dbReference>
<proteinExistence type="predicted"/>
<dbReference type="CDD" id="cd00121">
    <property type="entry name" value="MATH"/>
    <property type="match status" value="1"/>
</dbReference>
<evidence type="ECO:0000256" key="1">
    <source>
        <dbReference type="SAM" id="Coils"/>
    </source>
</evidence>
<dbReference type="InterPro" id="IPR052664">
    <property type="entry name" value="BTB-MATH_domain_protein"/>
</dbReference>
<accession>A0A2G5VB03</accession>
<dbReference type="PROSITE" id="PS50144">
    <property type="entry name" value="MATH"/>
    <property type="match status" value="1"/>
</dbReference>
<dbReference type="Proteomes" id="UP000230233">
    <property type="component" value="Chromosome II"/>
</dbReference>
<comment type="caution">
    <text evidence="4">The sequence shown here is derived from an EMBL/GenBank/DDBJ whole genome shotgun (WGS) entry which is preliminary data.</text>
</comment>
<feature type="domain" description="BTB" evidence="2">
    <location>
        <begin position="229"/>
        <end position="288"/>
    </location>
</feature>
<dbReference type="Gene3D" id="3.30.710.10">
    <property type="entry name" value="Potassium Channel Kv1.1, Chain A"/>
    <property type="match status" value="1"/>
</dbReference>
<dbReference type="SUPFAM" id="SSF54695">
    <property type="entry name" value="POZ domain"/>
    <property type="match status" value="1"/>
</dbReference>
<dbReference type="Gene3D" id="2.60.210.10">
    <property type="entry name" value="Apoptosis, Tumor Necrosis Factor Receptor Associated Protein 2, Chain A"/>
    <property type="match status" value="1"/>
</dbReference>
<sequence>MATSDEGNVGKVADTVVLEKMRDLEKLMLAVSAENEKLRNHHEQKFNELADKLQSMEASIQKSNNVSEIDESTVLTNNTKNMSSKPEKKFQLKHVFKDVANFIQYIYHYSNFEEHYNVKWSIAMIRRGNHLGFFIYCNPDAPADKWSIQTKLEYKVVGRVQNEIIRTFDYCYEKAGSWGFIEFQEWEEMKKWYLVDGNLTVEAKVTIIETTGLAKPKIRKFDESQKDISDVILVVWDTKFYVSKMYLAAQSSVFKALLFGNFKESKQSEVTLNGIDPDDFHYFLEVLYGEFVINDLNVEDIALLADMYDTPTALRRCEEFLLKESKKTVEMKLEIATQYNMENLKEKCRSQITTTVVQKKRKVTKKNPLRKLFCF</sequence>
<gene>
    <name evidence="4" type="primary">Cnig_chr_II.g7722</name>
    <name evidence="4" type="ORF">B9Z55_007722</name>
</gene>
<dbReference type="OrthoDB" id="6359943at2759"/>
<keyword evidence="5" id="KW-1185">Reference proteome</keyword>
<evidence type="ECO:0008006" key="6">
    <source>
        <dbReference type="Google" id="ProtNLM"/>
    </source>
</evidence>
<dbReference type="SUPFAM" id="SSF49599">
    <property type="entry name" value="TRAF domain-like"/>
    <property type="match status" value="1"/>
</dbReference>
<dbReference type="PROSITE" id="PS50097">
    <property type="entry name" value="BTB"/>
    <property type="match status" value="1"/>
</dbReference>
<dbReference type="InterPro" id="IPR011333">
    <property type="entry name" value="SKP1/BTB/POZ_sf"/>
</dbReference>
<dbReference type="InterPro" id="IPR008974">
    <property type="entry name" value="TRAF-like"/>
</dbReference>
<dbReference type="PANTHER" id="PTHR22743">
    <property type="entry name" value="MEPRIN/TRAF-LIKE MATH FAMILY-C.ELEGANS"/>
    <property type="match status" value="1"/>
</dbReference>
<evidence type="ECO:0000313" key="4">
    <source>
        <dbReference type="EMBL" id="PIC48930.1"/>
    </source>
</evidence>
<dbReference type="AlphaFoldDB" id="A0A2G5VB03"/>
<protein>
    <recommendedName>
        <fullName evidence="6">BTB domain-containing protein</fullName>
    </recommendedName>
</protein>
<dbReference type="InterPro" id="IPR002083">
    <property type="entry name" value="MATH/TRAF_dom"/>
</dbReference>
<dbReference type="EMBL" id="PDUG01000002">
    <property type="protein sequence ID" value="PIC48930.1"/>
    <property type="molecule type" value="Genomic_DNA"/>
</dbReference>
<evidence type="ECO:0000259" key="3">
    <source>
        <dbReference type="PROSITE" id="PS50144"/>
    </source>
</evidence>